<dbReference type="InterPro" id="IPR036875">
    <property type="entry name" value="Znf_CCHC_sf"/>
</dbReference>
<dbReference type="Pfam" id="PF00098">
    <property type="entry name" value="zf-CCHC"/>
    <property type="match status" value="1"/>
</dbReference>
<feature type="compositionally biased region" description="Pro residues" evidence="2">
    <location>
        <begin position="86"/>
        <end position="106"/>
    </location>
</feature>
<evidence type="ECO:0000313" key="5">
    <source>
        <dbReference type="Proteomes" id="UP001302676"/>
    </source>
</evidence>
<dbReference type="InterPro" id="IPR001878">
    <property type="entry name" value="Znf_CCHC"/>
</dbReference>
<feature type="compositionally biased region" description="Basic residues" evidence="2">
    <location>
        <begin position="287"/>
        <end position="301"/>
    </location>
</feature>
<keyword evidence="1" id="KW-0479">Metal-binding</keyword>
<feature type="compositionally biased region" description="Pro residues" evidence="2">
    <location>
        <begin position="227"/>
        <end position="237"/>
    </location>
</feature>
<evidence type="ECO:0000313" key="4">
    <source>
        <dbReference type="EMBL" id="KAK4144524.1"/>
    </source>
</evidence>
<reference evidence="4" key="1">
    <citation type="journal article" date="2023" name="Mol. Phylogenet. Evol.">
        <title>Genome-scale phylogeny and comparative genomics of the fungal order Sordariales.</title>
        <authorList>
            <person name="Hensen N."/>
            <person name="Bonometti L."/>
            <person name="Westerberg I."/>
            <person name="Brannstrom I.O."/>
            <person name="Guillou S."/>
            <person name="Cros-Aarteil S."/>
            <person name="Calhoun S."/>
            <person name="Haridas S."/>
            <person name="Kuo A."/>
            <person name="Mondo S."/>
            <person name="Pangilinan J."/>
            <person name="Riley R."/>
            <person name="LaButti K."/>
            <person name="Andreopoulos B."/>
            <person name="Lipzen A."/>
            <person name="Chen C."/>
            <person name="Yan M."/>
            <person name="Daum C."/>
            <person name="Ng V."/>
            <person name="Clum A."/>
            <person name="Steindorff A."/>
            <person name="Ohm R.A."/>
            <person name="Martin F."/>
            <person name="Silar P."/>
            <person name="Natvig D.O."/>
            <person name="Lalanne C."/>
            <person name="Gautier V."/>
            <person name="Ament-Velasquez S.L."/>
            <person name="Kruys A."/>
            <person name="Hutchinson M.I."/>
            <person name="Powell A.J."/>
            <person name="Barry K."/>
            <person name="Miller A.N."/>
            <person name="Grigoriev I.V."/>
            <person name="Debuchy R."/>
            <person name="Gladieux P."/>
            <person name="Hiltunen Thoren M."/>
            <person name="Johannesson H."/>
        </authorList>
    </citation>
    <scope>NUCLEOTIDE SEQUENCE</scope>
    <source>
        <strain evidence="4">CBS 141.50</strain>
    </source>
</reference>
<dbReference type="SMART" id="SM00343">
    <property type="entry name" value="ZnF_C2HC"/>
    <property type="match status" value="1"/>
</dbReference>
<dbReference type="GeneID" id="87813557"/>
<reference evidence="4" key="2">
    <citation type="submission" date="2023-05" db="EMBL/GenBank/DDBJ databases">
        <authorList>
            <consortium name="Lawrence Berkeley National Laboratory"/>
            <person name="Steindorff A."/>
            <person name="Hensen N."/>
            <person name="Bonometti L."/>
            <person name="Westerberg I."/>
            <person name="Brannstrom I.O."/>
            <person name="Guillou S."/>
            <person name="Cros-Aarteil S."/>
            <person name="Calhoun S."/>
            <person name="Haridas S."/>
            <person name="Kuo A."/>
            <person name="Mondo S."/>
            <person name="Pangilinan J."/>
            <person name="Riley R."/>
            <person name="Labutti K."/>
            <person name="Andreopoulos B."/>
            <person name="Lipzen A."/>
            <person name="Chen C."/>
            <person name="Yanf M."/>
            <person name="Daum C."/>
            <person name="Ng V."/>
            <person name="Clum A."/>
            <person name="Ohm R."/>
            <person name="Martin F."/>
            <person name="Silar P."/>
            <person name="Natvig D."/>
            <person name="Lalanne C."/>
            <person name="Gautier V."/>
            <person name="Ament-Velasquez S.L."/>
            <person name="Kruys A."/>
            <person name="Hutchinson M.I."/>
            <person name="Powell A.J."/>
            <person name="Barry K."/>
            <person name="Miller A.N."/>
            <person name="Grigoriev I.V."/>
            <person name="Debuchy R."/>
            <person name="Gladieux P."/>
            <person name="Thoren M.H."/>
            <person name="Johannesson H."/>
        </authorList>
    </citation>
    <scope>NUCLEOTIDE SEQUENCE</scope>
    <source>
        <strain evidence="4">CBS 141.50</strain>
    </source>
</reference>
<organism evidence="4 5">
    <name type="scientific">Dichotomopilus funicola</name>
    <dbReference type="NCBI Taxonomy" id="1934379"/>
    <lineage>
        <taxon>Eukaryota</taxon>
        <taxon>Fungi</taxon>
        <taxon>Dikarya</taxon>
        <taxon>Ascomycota</taxon>
        <taxon>Pezizomycotina</taxon>
        <taxon>Sordariomycetes</taxon>
        <taxon>Sordariomycetidae</taxon>
        <taxon>Sordariales</taxon>
        <taxon>Chaetomiaceae</taxon>
        <taxon>Dichotomopilus</taxon>
    </lineage>
</organism>
<keyword evidence="1" id="KW-0863">Zinc-finger</keyword>
<feature type="region of interest" description="Disordered" evidence="2">
    <location>
        <begin position="29"/>
        <end position="400"/>
    </location>
</feature>
<feature type="compositionally biased region" description="Basic and acidic residues" evidence="2">
    <location>
        <begin position="515"/>
        <end position="531"/>
    </location>
</feature>
<dbReference type="EMBL" id="MU853576">
    <property type="protein sequence ID" value="KAK4144524.1"/>
    <property type="molecule type" value="Genomic_DNA"/>
</dbReference>
<keyword evidence="5" id="KW-1185">Reference proteome</keyword>
<dbReference type="SUPFAM" id="SSF57756">
    <property type="entry name" value="Retrovirus zinc finger-like domains"/>
    <property type="match status" value="1"/>
</dbReference>
<feature type="compositionally biased region" description="Basic and acidic residues" evidence="2">
    <location>
        <begin position="302"/>
        <end position="327"/>
    </location>
</feature>
<gene>
    <name evidence="4" type="ORF">C8A04DRAFT_11368</name>
</gene>
<protein>
    <recommendedName>
        <fullName evidence="3">CCHC-type domain-containing protein</fullName>
    </recommendedName>
</protein>
<feature type="domain" description="CCHC-type" evidence="3">
    <location>
        <begin position="17"/>
        <end position="32"/>
    </location>
</feature>
<feature type="compositionally biased region" description="Pro residues" evidence="2">
    <location>
        <begin position="244"/>
        <end position="278"/>
    </location>
</feature>
<feature type="compositionally biased region" description="Basic and acidic residues" evidence="2">
    <location>
        <begin position="648"/>
        <end position="664"/>
    </location>
</feature>
<dbReference type="GO" id="GO:0008270">
    <property type="term" value="F:zinc ion binding"/>
    <property type="evidence" value="ECO:0007669"/>
    <property type="project" value="UniProtKB-KW"/>
</dbReference>
<dbReference type="GO" id="GO:0003676">
    <property type="term" value="F:nucleic acid binding"/>
    <property type="evidence" value="ECO:0007669"/>
    <property type="project" value="InterPro"/>
</dbReference>
<feature type="compositionally biased region" description="Basic and acidic residues" evidence="2">
    <location>
        <begin position="45"/>
        <end position="65"/>
    </location>
</feature>
<feature type="compositionally biased region" description="Basic and acidic residues" evidence="2">
    <location>
        <begin position="333"/>
        <end position="372"/>
    </location>
</feature>
<evidence type="ECO:0000256" key="1">
    <source>
        <dbReference type="PROSITE-ProRule" id="PRU00047"/>
    </source>
</evidence>
<keyword evidence="1" id="KW-0862">Zinc</keyword>
<feature type="compositionally biased region" description="Low complexity" evidence="2">
    <location>
        <begin position="505"/>
        <end position="514"/>
    </location>
</feature>
<dbReference type="Proteomes" id="UP001302676">
    <property type="component" value="Unassembled WGS sequence"/>
</dbReference>
<proteinExistence type="predicted"/>
<dbReference type="RefSeq" id="XP_062637895.1">
    <property type="nucleotide sequence ID" value="XM_062776944.1"/>
</dbReference>
<evidence type="ECO:0000259" key="3">
    <source>
        <dbReference type="PROSITE" id="PS50158"/>
    </source>
</evidence>
<feature type="compositionally biased region" description="Pro residues" evidence="2">
    <location>
        <begin position="209"/>
        <end position="220"/>
    </location>
</feature>
<accession>A0AAN6V4B6</accession>
<feature type="compositionally biased region" description="Pro residues" evidence="2">
    <location>
        <begin position="114"/>
        <end position="152"/>
    </location>
</feature>
<feature type="compositionally biased region" description="Basic and acidic residues" evidence="2">
    <location>
        <begin position="623"/>
        <end position="638"/>
    </location>
</feature>
<evidence type="ECO:0000256" key="2">
    <source>
        <dbReference type="SAM" id="MobiDB-lite"/>
    </source>
</evidence>
<name>A0AAN6V4B6_9PEZI</name>
<feature type="compositionally biased region" description="Basic residues" evidence="2">
    <location>
        <begin position="739"/>
        <end position="749"/>
    </location>
</feature>
<comment type="caution">
    <text evidence="4">The sequence shown here is derived from an EMBL/GenBank/DDBJ whole genome shotgun (WGS) entry which is preliminary data.</text>
</comment>
<feature type="region of interest" description="Disordered" evidence="2">
    <location>
        <begin position="459"/>
        <end position="755"/>
    </location>
</feature>
<feature type="compositionally biased region" description="Pro residues" evidence="2">
    <location>
        <begin position="165"/>
        <end position="202"/>
    </location>
</feature>
<sequence length="755" mass="84345">MESKAPGQSATAQEPSCYNCGIKGHWAFACPEPTRDVPVGLQQWQERKEHGSHERRVSSSKEKKGPIVTHYHPPPSAQPTHHVPYGTPPPPSYPPGLPPPPPPGPPAHSYTQPSYPPNPYPGTYQHPPPPPQYGQYPGPPPPPPPPPPPAPHYPHQAPYRQELSYPPPYPPAPNYYPNGAPPPPAATPPPVPAPSSYPPGTYPPHQYGPSPPPLPPPPPAGASYIPHYPPAPPPPPGAYQYTPPGQPHPYPPPTPQYAPPPGWTPPPAAGPAHPPPPSANQTPLGTHRGKHQKNNGSKRSHQQREQNRDVNDRHGERYGERHNERHGERRVKPKVDANAEPIKNSERPKKATSDPEADQEGKLDRQTEEELKLVFPEIQTTPADPVGIPLRAEYNEDPTIPPAYNATCVKSDWFREDNQKEFVRSIREHPSWATLKDDPVFKHFSGMVSRSFSGYEHQYFSYDASDPPPSPSALKMPPKFKIDQSAVNARRVSLEQRRTNNHNDQSQPRRSQGRQQRDSSHARNSEYDRNGRRPRKRSLDVNSEPSKDGRDPKRSRRWSQQQKDTPYDSHDRPVSPPRRSRSPVQFNLEGDPWSPQAGETSLRNTNERRNSGAYNDGKYSPPPRDERMSYADQRHDSGYHSGQSLDRSTSRYQDEKRGRQGADRPRRKRRSPSRSRSPSGSRSRSRYNSPVRGRSRVSTPERSNRSRSESPLTALEAGLLGLSRDSPEPESKLAPKPKPAPKRPIKRPKVAAAFG</sequence>
<dbReference type="PRINTS" id="PR01217">
    <property type="entry name" value="PRICHEXTENSN"/>
</dbReference>
<dbReference type="PROSITE" id="PS50158">
    <property type="entry name" value="ZF_CCHC"/>
    <property type="match status" value="1"/>
</dbReference>
<dbReference type="AlphaFoldDB" id="A0AAN6V4B6"/>
<dbReference type="Gene3D" id="4.10.60.10">
    <property type="entry name" value="Zinc finger, CCHC-type"/>
    <property type="match status" value="1"/>
</dbReference>